<dbReference type="AlphaFoldDB" id="A0A844FX42"/>
<dbReference type="PANTHER" id="PTHR34407">
    <property type="entry name" value="EXPRESSED PROTEIN"/>
    <property type="match status" value="1"/>
</dbReference>
<sequence>MDAIEFSDELYRRALVSAGSPERLLRFRRMVAEGRPVVYGAIGGSITEGAAASSPGSRYVSCIAHAIQNRTACRLVNAGVGATDTRFGAMRCREDLLRHRPDLITIEYAVNDVNNPDRDFSFEALVRQCMGSAPDALIVVIFTLREDGVSMQEIQLPVCRHYDLAMISYHDAIWPELSGGNLAWSAVSPDNIHPNDVGHRLIADLVTRLLFGQPVEAVPLKAPLDPRCAEYEGGRVVRAEEFEVDSVRGWEIADSVRGYRRWTASEPGAELSFTFSGPTLLIGYRKYAGEFGRVSVSVDGGEETVLEGFFEMPPGGTWRGGHIALEKILHAAGDGPHQVTVKLLPDRHPESAGHRFDIEYLLKG</sequence>
<evidence type="ECO:0000259" key="1">
    <source>
        <dbReference type="Pfam" id="PF13472"/>
    </source>
</evidence>
<evidence type="ECO:0000313" key="3">
    <source>
        <dbReference type="Proteomes" id="UP000435649"/>
    </source>
</evidence>
<feature type="domain" description="SGNH hydrolase-type esterase" evidence="1">
    <location>
        <begin position="41"/>
        <end position="201"/>
    </location>
</feature>
<dbReference type="RefSeq" id="WP_154416806.1">
    <property type="nucleotide sequence ID" value="NZ_CALXOB010000039.1"/>
</dbReference>
<proteinExistence type="predicted"/>
<dbReference type="Gene3D" id="3.40.50.1110">
    <property type="entry name" value="SGNH hydrolase"/>
    <property type="match status" value="1"/>
</dbReference>
<dbReference type="CDD" id="cd00229">
    <property type="entry name" value="SGNH_hydrolase"/>
    <property type="match status" value="1"/>
</dbReference>
<keyword evidence="2" id="KW-0378">Hydrolase</keyword>
<dbReference type="Proteomes" id="UP000435649">
    <property type="component" value="Unassembled WGS sequence"/>
</dbReference>
<evidence type="ECO:0000313" key="2">
    <source>
        <dbReference type="EMBL" id="MST95777.1"/>
    </source>
</evidence>
<dbReference type="Pfam" id="PF13472">
    <property type="entry name" value="Lipase_GDSL_2"/>
    <property type="match status" value="1"/>
</dbReference>
<gene>
    <name evidence="2" type="ORF">FYJ85_01795</name>
</gene>
<dbReference type="InterPro" id="IPR013830">
    <property type="entry name" value="SGNH_hydro"/>
</dbReference>
<protein>
    <submittedName>
        <fullName evidence="2">SGNH/GDSL hydrolase family protein</fullName>
    </submittedName>
</protein>
<keyword evidence="3" id="KW-1185">Reference proteome</keyword>
<accession>A0A844FX42</accession>
<dbReference type="PANTHER" id="PTHR34407:SF1">
    <property type="entry name" value="SGNH HYDROLASE-TYPE ESTERASE DOMAIN-CONTAINING PROTEIN"/>
    <property type="match status" value="1"/>
</dbReference>
<name>A0A844FX42_9BACT</name>
<organism evidence="2 3">
    <name type="scientific">Victivallis lenta</name>
    <dbReference type="NCBI Taxonomy" id="2606640"/>
    <lineage>
        <taxon>Bacteria</taxon>
        <taxon>Pseudomonadati</taxon>
        <taxon>Lentisphaerota</taxon>
        <taxon>Lentisphaeria</taxon>
        <taxon>Victivallales</taxon>
        <taxon>Victivallaceae</taxon>
        <taxon>Victivallis</taxon>
    </lineage>
</organism>
<dbReference type="InterPro" id="IPR036514">
    <property type="entry name" value="SGNH_hydro_sf"/>
</dbReference>
<dbReference type="SUPFAM" id="SSF52266">
    <property type="entry name" value="SGNH hydrolase"/>
    <property type="match status" value="1"/>
</dbReference>
<reference evidence="2 3" key="1">
    <citation type="submission" date="2019-08" db="EMBL/GenBank/DDBJ databases">
        <title>In-depth cultivation of the pig gut microbiome towards novel bacterial diversity and tailored functional studies.</title>
        <authorList>
            <person name="Wylensek D."/>
            <person name="Hitch T.C.A."/>
            <person name="Clavel T."/>
        </authorList>
    </citation>
    <scope>NUCLEOTIDE SEQUENCE [LARGE SCALE GENOMIC DNA]</scope>
    <source>
        <strain evidence="2 3">BBE-744-WT-12</strain>
    </source>
</reference>
<dbReference type="EMBL" id="VUNS01000001">
    <property type="protein sequence ID" value="MST95777.1"/>
    <property type="molecule type" value="Genomic_DNA"/>
</dbReference>
<comment type="caution">
    <text evidence="2">The sequence shown here is derived from an EMBL/GenBank/DDBJ whole genome shotgun (WGS) entry which is preliminary data.</text>
</comment>
<dbReference type="GO" id="GO:0016788">
    <property type="term" value="F:hydrolase activity, acting on ester bonds"/>
    <property type="evidence" value="ECO:0007669"/>
    <property type="project" value="UniProtKB-ARBA"/>
</dbReference>